<sequence>MSWQKAIANPAREFNKTPLTVISGAIPDTLRGTLYRNGPARLNRGKQRVGHLFDGDGAILGINFTAEGANATYKYVQTEGYIAESQAEKYLFPNYGMTAPGAFWNNATKPVKNCANISVLALSDRLLALWEGGVPHSLDLATLETIGTDNLQNTLNDLSFSAHPKVDAATGEIFNFGISPGKETTLNIYKSDATGKITKKKEVSLPGLPLMHDFALAGDYLVFVISPVRVNVLPVLLGRKSYSDAMEWKPQLGTQIWIFDRHELSLVSQGETDPWYQWHHTNGYVNSDGNIVIEFVRYEDFKTNQYLKEVATGNTKTSAKGTLWQAIINPQTAKVSETQQLLDRHCEFPMLAPQDVGQSWRYTYLSTHRDNVDISQELLTAIARFDRQTGNLSFTDLGANMYPSEPIYVSQPNNPDSGWLLTVVYDGERDLSEIRVYNSDRLEEEPVCSLALPSVIPPSFHGTWKNQS</sequence>
<dbReference type="RefSeq" id="WP_144863932.1">
    <property type="nucleotide sequence ID" value="NZ_LR213775.1"/>
</dbReference>
<dbReference type="GO" id="GO:0016121">
    <property type="term" value="P:carotene catabolic process"/>
    <property type="evidence" value="ECO:0007669"/>
    <property type="project" value="TreeGrafter"/>
</dbReference>
<evidence type="ECO:0000313" key="5">
    <source>
        <dbReference type="EMBL" id="VEP12004.1"/>
    </source>
</evidence>
<dbReference type="EMBL" id="CAACVJ010000035">
    <property type="protein sequence ID" value="VEP12004.1"/>
    <property type="molecule type" value="Genomic_DNA"/>
</dbReference>
<evidence type="ECO:0000256" key="1">
    <source>
        <dbReference type="ARBA" id="ARBA00006787"/>
    </source>
</evidence>
<feature type="binding site" evidence="4">
    <location>
        <position position="212"/>
    </location>
    <ligand>
        <name>Fe cation</name>
        <dbReference type="ChEBI" id="CHEBI:24875"/>
        <note>catalytic</note>
    </ligand>
</feature>
<dbReference type="PANTHER" id="PTHR10543">
    <property type="entry name" value="BETA-CAROTENE DIOXYGENASE"/>
    <property type="match status" value="1"/>
</dbReference>
<evidence type="ECO:0000256" key="3">
    <source>
        <dbReference type="ARBA" id="ARBA00023004"/>
    </source>
</evidence>
<dbReference type="AlphaFoldDB" id="A0A563VKN2"/>
<evidence type="ECO:0000313" key="6">
    <source>
        <dbReference type="Proteomes" id="UP000320055"/>
    </source>
</evidence>
<dbReference type="PANTHER" id="PTHR10543:SF139">
    <property type="entry name" value="DIOXYGENASE"/>
    <property type="match status" value="1"/>
</dbReference>
<gene>
    <name evidence="5" type="ORF">H1P_130024</name>
</gene>
<keyword evidence="3 4" id="KW-0408">Iron</keyword>
<comment type="cofactor">
    <cofactor evidence="4">
        <name>Fe(2+)</name>
        <dbReference type="ChEBI" id="CHEBI:29033"/>
    </cofactor>
    <text evidence="4">Binds 1 Fe(2+) ion per subunit.</text>
</comment>
<dbReference type="GO" id="GO:0046872">
    <property type="term" value="F:metal ion binding"/>
    <property type="evidence" value="ECO:0007669"/>
    <property type="project" value="UniProtKB-KW"/>
</dbReference>
<dbReference type="OrthoDB" id="6636843at2"/>
<dbReference type="Pfam" id="PF03055">
    <property type="entry name" value="RPE65"/>
    <property type="match status" value="1"/>
</dbReference>
<dbReference type="GO" id="GO:0010436">
    <property type="term" value="F:carotenoid dioxygenase activity"/>
    <property type="evidence" value="ECO:0007669"/>
    <property type="project" value="TreeGrafter"/>
</dbReference>
<feature type="binding site" evidence="4">
    <location>
        <position position="163"/>
    </location>
    <ligand>
        <name>Fe cation</name>
        <dbReference type="ChEBI" id="CHEBI:24875"/>
        <note>catalytic</note>
    </ligand>
</feature>
<proteinExistence type="inferred from homology"/>
<evidence type="ECO:0000256" key="2">
    <source>
        <dbReference type="ARBA" id="ARBA00022723"/>
    </source>
</evidence>
<dbReference type="SUPFAM" id="SSF51004">
    <property type="entry name" value="C-terminal (heme d1) domain of cytochrome cd1-nitrite reductase"/>
    <property type="match status" value="1"/>
</dbReference>
<dbReference type="InterPro" id="IPR004294">
    <property type="entry name" value="Carotenoid_Oase"/>
</dbReference>
<keyword evidence="2 4" id="KW-0479">Metal-binding</keyword>
<comment type="similarity">
    <text evidence="1">Belongs to the carotenoid oxygenase family.</text>
</comment>
<organism evidence="5 6">
    <name type="scientific">Hyella patelloides LEGE 07179</name>
    <dbReference type="NCBI Taxonomy" id="945734"/>
    <lineage>
        <taxon>Bacteria</taxon>
        <taxon>Bacillati</taxon>
        <taxon>Cyanobacteriota</taxon>
        <taxon>Cyanophyceae</taxon>
        <taxon>Pleurocapsales</taxon>
        <taxon>Hyellaceae</taxon>
        <taxon>Hyella</taxon>
    </lineage>
</organism>
<dbReference type="InterPro" id="IPR011048">
    <property type="entry name" value="Haem_d1_sf"/>
</dbReference>
<feature type="binding site" evidence="4">
    <location>
        <position position="461"/>
    </location>
    <ligand>
        <name>Fe cation</name>
        <dbReference type="ChEBI" id="CHEBI:24875"/>
        <note>catalytic</note>
    </ligand>
</feature>
<dbReference type="EC" id="1.13.11.-" evidence="5"/>
<keyword evidence="6" id="KW-1185">Reference proteome</keyword>
<keyword evidence="5" id="KW-0223">Dioxygenase</keyword>
<feature type="binding site" evidence="4">
    <location>
        <position position="279"/>
    </location>
    <ligand>
        <name>Fe cation</name>
        <dbReference type="ChEBI" id="CHEBI:24875"/>
        <note>catalytic</note>
    </ligand>
</feature>
<reference evidence="5 6" key="1">
    <citation type="submission" date="2019-01" db="EMBL/GenBank/DDBJ databases">
        <authorList>
            <person name="Brito A."/>
        </authorList>
    </citation>
    <scope>NUCLEOTIDE SEQUENCE [LARGE SCALE GENOMIC DNA]</scope>
    <source>
        <strain evidence="5">1</strain>
    </source>
</reference>
<accession>A0A563VKN2</accession>
<protein>
    <submittedName>
        <fullName evidence="5">Dioxygenase</fullName>
        <ecNumber evidence="5">1.13.11.-</ecNumber>
    </submittedName>
</protein>
<dbReference type="Proteomes" id="UP000320055">
    <property type="component" value="Unassembled WGS sequence"/>
</dbReference>
<keyword evidence="5" id="KW-0560">Oxidoreductase</keyword>
<name>A0A563VKN2_9CYAN</name>
<evidence type="ECO:0000256" key="4">
    <source>
        <dbReference type="PIRSR" id="PIRSR604294-1"/>
    </source>
</evidence>